<evidence type="ECO:0000313" key="1">
    <source>
        <dbReference type="EMBL" id="KAK3086429.1"/>
    </source>
</evidence>
<accession>A0AA89BM92</accession>
<protein>
    <submittedName>
        <fullName evidence="1">Uncharacterized protein</fullName>
    </submittedName>
</protein>
<dbReference type="EMBL" id="VSWD01000012">
    <property type="protein sequence ID" value="KAK3086429.1"/>
    <property type="molecule type" value="Genomic_DNA"/>
</dbReference>
<gene>
    <name evidence="1" type="ORF">FSP39_018342</name>
</gene>
<name>A0AA89BM92_PINIB</name>
<dbReference type="Proteomes" id="UP001186944">
    <property type="component" value="Unassembled WGS sequence"/>
</dbReference>
<reference evidence="1" key="1">
    <citation type="submission" date="2019-08" db="EMBL/GenBank/DDBJ databases">
        <title>The improved chromosome-level genome for the pearl oyster Pinctada fucata martensii using PacBio sequencing and Hi-C.</title>
        <authorList>
            <person name="Zheng Z."/>
        </authorList>
    </citation>
    <scope>NUCLEOTIDE SEQUENCE</scope>
    <source>
        <strain evidence="1">ZZ-2019</strain>
        <tissue evidence="1">Adductor muscle</tissue>
    </source>
</reference>
<evidence type="ECO:0000313" key="2">
    <source>
        <dbReference type="Proteomes" id="UP001186944"/>
    </source>
</evidence>
<dbReference type="AlphaFoldDB" id="A0AA89BM92"/>
<keyword evidence="2" id="KW-1185">Reference proteome</keyword>
<sequence length="69" mass="8101">MGKFVTGRTRPIVTKFSRFKQKELVRKTAPTVLKGTRYGVNEQFPKEINDRRKQLIPHMKAAKRMQKKA</sequence>
<organism evidence="1 2">
    <name type="scientific">Pinctada imbricata</name>
    <name type="common">Atlantic pearl-oyster</name>
    <name type="synonym">Pinctada martensii</name>
    <dbReference type="NCBI Taxonomy" id="66713"/>
    <lineage>
        <taxon>Eukaryota</taxon>
        <taxon>Metazoa</taxon>
        <taxon>Spiralia</taxon>
        <taxon>Lophotrochozoa</taxon>
        <taxon>Mollusca</taxon>
        <taxon>Bivalvia</taxon>
        <taxon>Autobranchia</taxon>
        <taxon>Pteriomorphia</taxon>
        <taxon>Pterioida</taxon>
        <taxon>Pterioidea</taxon>
        <taxon>Pteriidae</taxon>
        <taxon>Pinctada</taxon>
    </lineage>
</organism>
<proteinExistence type="predicted"/>
<comment type="caution">
    <text evidence="1">The sequence shown here is derived from an EMBL/GenBank/DDBJ whole genome shotgun (WGS) entry which is preliminary data.</text>
</comment>